<keyword evidence="8 12" id="KW-1133">Transmembrane helix</keyword>
<dbReference type="GO" id="GO:0065002">
    <property type="term" value="P:intracellular protein transmembrane transport"/>
    <property type="evidence" value="ECO:0007669"/>
    <property type="project" value="TreeGrafter"/>
</dbReference>
<comment type="subcellular location">
    <subcellularLocation>
        <location evidence="1 12">Cell membrane</location>
        <topology evidence="1 12">Multi-pass membrane protein</topology>
    </subcellularLocation>
</comment>
<dbReference type="OrthoDB" id="7366942at2"/>
<evidence type="ECO:0000256" key="7">
    <source>
        <dbReference type="ARBA" id="ARBA00022927"/>
    </source>
</evidence>
<feature type="compositionally biased region" description="Low complexity" evidence="13">
    <location>
        <begin position="108"/>
        <end position="119"/>
    </location>
</feature>
<dbReference type="NCBIfam" id="TIGR00810">
    <property type="entry name" value="secG"/>
    <property type="match status" value="1"/>
</dbReference>
<sequence length="119" mass="11276">MSTILLVIHLMIAAGLVAVVLLQRSEGGALGIGGGGGGGGGLMTGRGAGNALTRATAVLGAAFFATSLLLTILAGYNTGGTSPLTGGTIGGDTNLPALPSSPAPATPKAPAEPQAPQSE</sequence>
<keyword evidence="4 12" id="KW-0813">Transport</keyword>
<dbReference type="RefSeq" id="WP_069094256.1">
    <property type="nucleotide sequence ID" value="NZ_MASI01000001.1"/>
</dbReference>
<dbReference type="PANTHER" id="PTHR34182">
    <property type="entry name" value="PROTEIN-EXPORT MEMBRANE PROTEIN SECG"/>
    <property type="match status" value="1"/>
</dbReference>
<evidence type="ECO:0000256" key="5">
    <source>
        <dbReference type="ARBA" id="ARBA00022475"/>
    </source>
</evidence>
<evidence type="ECO:0000256" key="8">
    <source>
        <dbReference type="ARBA" id="ARBA00022989"/>
    </source>
</evidence>
<evidence type="ECO:0000256" key="12">
    <source>
        <dbReference type="RuleBase" id="RU365087"/>
    </source>
</evidence>
<keyword evidence="7 12" id="KW-0653">Protein transport</keyword>
<evidence type="ECO:0000256" key="6">
    <source>
        <dbReference type="ARBA" id="ARBA00022692"/>
    </source>
</evidence>
<evidence type="ECO:0000313" key="15">
    <source>
        <dbReference type="Proteomes" id="UP000095087"/>
    </source>
</evidence>
<feature type="region of interest" description="Disordered" evidence="13">
    <location>
        <begin position="83"/>
        <end position="119"/>
    </location>
</feature>
<dbReference type="PANTHER" id="PTHR34182:SF1">
    <property type="entry name" value="PROTEIN-EXPORT MEMBRANE PROTEIN SECG"/>
    <property type="match status" value="1"/>
</dbReference>
<comment type="similarity">
    <text evidence="2 12">Belongs to the SecG family.</text>
</comment>
<protein>
    <recommendedName>
        <fullName evidence="3 12">Protein-export membrane protein SecG</fullName>
    </recommendedName>
</protein>
<comment type="caution">
    <text evidence="12">Lacks conserved residue(s) required for the propagation of feature annotation.</text>
</comment>
<accession>A0A1E2S1V4</accession>
<evidence type="ECO:0000256" key="1">
    <source>
        <dbReference type="ARBA" id="ARBA00004651"/>
    </source>
</evidence>
<dbReference type="Proteomes" id="UP000095087">
    <property type="component" value="Unassembled WGS sequence"/>
</dbReference>
<evidence type="ECO:0000256" key="10">
    <source>
        <dbReference type="ARBA" id="ARBA00023136"/>
    </source>
</evidence>
<dbReference type="STRING" id="1177755.A7A08_00290"/>
<dbReference type="GO" id="GO:0043952">
    <property type="term" value="P:protein transport by the Sec complex"/>
    <property type="evidence" value="ECO:0007669"/>
    <property type="project" value="TreeGrafter"/>
</dbReference>
<evidence type="ECO:0000256" key="9">
    <source>
        <dbReference type="ARBA" id="ARBA00023010"/>
    </source>
</evidence>
<evidence type="ECO:0000256" key="2">
    <source>
        <dbReference type="ARBA" id="ARBA00008445"/>
    </source>
</evidence>
<gene>
    <name evidence="14" type="ORF">A7A08_00290</name>
</gene>
<dbReference type="InterPro" id="IPR004692">
    <property type="entry name" value="SecG"/>
</dbReference>
<organism evidence="14 15">
    <name type="scientific">Methyloligella halotolerans</name>
    <dbReference type="NCBI Taxonomy" id="1177755"/>
    <lineage>
        <taxon>Bacteria</taxon>
        <taxon>Pseudomonadati</taxon>
        <taxon>Pseudomonadota</taxon>
        <taxon>Alphaproteobacteria</taxon>
        <taxon>Hyphomicrobiales</taxon>
        <taxon>Hyphomicrobiaceae</taxon>
        <taxon>Methyloligella</taxon>
    </lineage>
</organism>
<name>A0A1E2S1V4_9HYPH</name>
<evidence type="ECO:0000256" key="11">
    <source>
        <dbReference type="ARBA" id="ARBA00025182"/>
    </source>
</evidence>
<keyword evidence="5 12" id="KW-1003">Cell membrane</keyword>
<dbReference type="PRINTS" id="PR01651">
    <property type="entry name" value="SECGEXPORT"/>
</dbReference>
<dbReference type="GO" id="GO:0015450">
    <property type="term" value="F:protein-transporting ATPase activity"/>
    <property type="evidence" value="ECO:0007669"/>
    <property type="project" value="UniProtKB-UniRule"/>
</dbReference>
<dbReference type="PATRIC" id="fig|1177755.3.peg.288"/>
<proteinExistence type="inferred from homology"/>
<dbReference type="GO" id="GO:0009306">
    <property type="term" value="P:protein secretion"/>
    <property type="evidence" value="ECO:0007669"/>
    <property type="project" value="UniProtKB-UniRule"/>
</dbReference>
<keyword evidence="6 12" id="KW-0812">Transmembrane</keyword>
<dbReference type="EMBL" id="MASI01000001">
    <property type="protein sequence ID" value="ODA68467.1"/>
    <property type="molecule type" value="Genomic_DNA"/>
</dbReference>
<dbReference type="GO" id="GO:0005886">
    <property type="term" value="C:plasma membrane"/>
    <property type="evidence" value="ECO:0007669"/>
    <property type="project" value="UniProtKB-SubCell"/>
</dbReference>
<dbReference type="AlphaFoldDB" id="A0A1E2S1V4"/>
<evidence type="ECO:0000256" key="4">
    <source>
        <dbReference type="ARBA" id="ARBA00022448"/>
    </source>
</evidence>
<feature type="transmembrane region" description="Helical" evidence="12">
    <location>
        <begin position="51"/>
        <end position="76"/>
    </location>
</feature>
<keyword evidence="9 12" id="KW-0811">Translocation</keyword>
<comment type="caution">
    <text evidence="14">The sequence shown here is derived from an EMBL/GenBank/DDBJ whole genome shotgun (WGS) entry which is preliminary data.</text>
</comment>
<keyword evidence="10 12" id="KW-0472">Membrane</keyword>
<comment type="function">
    <text evidence="11 12">Involved in protein export. Participates in an early event of protein translocation.</text>
</comment>
<evidence type="ECO:0000313" key="14">
    <source>
        <dbReference type="EMBL" id="ODA68467.1"/>
    </source>
</evidence>
<keyword evidence="15" id="KW-1185">Reference proteome</keyword>
<dbReference type="Pfam" id="PF03840">
    <property type="entry name" value="SecG"/>
    <property type="match status" value="1"/>
</dbReference>
<evidence type="ECO:0000256" key="13">
    <source>
        <dbReference type="SAM" id="MobiDB-lite"/>
    </source>
</evidence>
<evidence type="ECO:0000256" key="3">
    <source>
        <dbReference type="ARBA" id="ARBA00017876"/>
    </source>
</evidence>
<reference evidence="14 15" key="1">
    <citation type="submission" date="2016-07" db="EMBL/GenBank/DDBJ databases">
        <title>Draft genome sequence of Methyloligella halotolerans C2T (VKM B-2706T=CCUG 61687T=DSM 25045T), a halotolerant polyhydroxybutyrate accumulating methylotroph.</title>
        <authorList>
            <person name="Vasilenko O.V."/>
            <person name="Doronina N.V."/>
            <person name="Poroshina M.N."/>
            <person name="Tarlachkov S.V."/>
            <person name="Trotsenko Y.A."/>
        </authorList>
    </citation>
    <scope>NUCLEOTIDE SEQUENCE [LARGE SCALE GENOMIC DNA]</scope>
    <source>
        <strain evidence="14 15">VKM B-2706</strain>
    </source>
</reference>